<dbReference type="FunFam" id="3.30.950.10:FF:000002">
    <property type="entry name" value="Ribosomal RNA small subunit methyltransferase I"/>
    <property type="match status" value="1"/>
</dbReference>
<dbReference type="PIRSF" id="PIRSF005917">
    <property type="entry name" value="MTase_YraL"/>
    <property type="match status" value="1"/>
</dbReference>
<dbReference type="Gene3D" id="3.40.1010.10">
    <property type="entry name" value="Cobalt-precorrin-4 Transmethylase, Domain 1"/>
    <property type="match status" value="1"/>
</dbReference>
<dbReference type="CDD" id="cd11648">
    <property type="entry name" value="RsmI"/>
    <property type="match status" value="1"/>
</dbReference>
<comment type="function">
    <text evidence="6">Catalyzes the 2'-O-methylation of the ribose of cytidine 1402 (C1402) in 16S rRNA.</text>
</comment>
<evidence type="ECO:0000256" key="4">
    <source>
        <dbReference type="ARBA" id="ARBA00022679"/>
    </source>
</evidence>
<dbReference type="HAMAP" id="MF_01877">
    <property type="entry name" value="16SrRNA_methyltr_I"/>
    <property type="match status" value="1"/>
</dbReference>
<dbReference type="InterPro" id="IPR035996">
    <property type="entry name" value="4pyrrol_Methylase_sf"/>
</dbReference>
<comment type="catalytic activity">
    <reaction evidence="6">
        <text>cytidine(1402) in 16S rRNA + S-adenosyl-L-methionine = 2'-O-methylcytidine(1402) in 16S rRNA + S-adenosyl-L-homocysteine + H(+)</text>
        <dbReference type="Rhea" id="RHEA:42924"/>
        <dbReference type="Rhea" id="RHEA-COMP:10285"/>
        <dbReference type="Rhea" id="RHEA-COMP:10286"/>
        <dbReference type="ChEBI" id="CHEBI:15378"/>
        <dbReference type="ChEBI" id="CHEBI:57856"/>
        <dbReference type="ChEBI" id="CHEBI:59789"/>
        <dbReference type="ChEBI" id="CHEBI:74495"/>
        <dbReference type="ChEBI" id="CHEBI:82748"/>
        <dbReference type="EC" id="2.1.1.198"/>
    </reaction>
</comment>
<feature type="domain" description="Tetrapyrrole methylase" evidence="7">
    <location>
        <begin position="2"/>
        <end position="201"/>
    </location>
</feature>
<dbReference type="PROSITE" id="PS01296">
    <property type="entry name" value="RSMI"/>
    <property type="match status" value="1"/>
</dbReference>
<evidence type="ECO:0000256" key="1">
    <source>
        <dbReference type="ARBA" id="ARBA00022490"/>
    </source>
</evidence>
<dbReference type="GO" id="GO:0005737">
    <property type="term" value="C:cytoplasm"/>
    <property type="evidence" value="ECO:0007669"/>
    <property type="project" value="UniProtKB-SubCell"/>
</dbReference>
<dbReference type="InterPro" id="IPR018063">
    <property type="entry name" value="SAM_MeTrfase_RsmI_CS"/>
</dbReference>
<dbReference type="InterPro" id="IPR008189">
    <property type="entry name" value="rRNA_ssu_MeTfrase_I"/>
</dbReference>
<dbReference type="InterPro" id="IPR014777">
    <property type="entry name" value="4pyrrole_Mease_sub1"/>
</dbReference>
<organism evidence="8 9">
    <name type="scientific">Macrococcus hajekii</name>
    <dbReference type="NCBI Taxonomy" id="198482"/>
    <lineage>
        <taxon>Bacteria</taxon>
        <taxon>Bacillati</taxon>
        <taxon>Bacillota</taxon>
        <taxon>Bacilli</taxon>
        <taxon>Bacillales</taxon>
        <taxon>Staphylococcaceae</taxon>
        <taxon>Macrococcus</taxon>
    </lineage>
</organism>
<dbReference type="GO" id="GO:0070677">
    <property type="term" value="F:rRNA (cytosine-2'-O-)-methyltransferase activity"/>
    <property type="evidence" value="ECO:0007669"/>
    <property type="project" value="UniProtKB-UniRule"/>
</dbReference>
<proteinExistence type="inferred from homology"/>
<keyword evidence="5 6" id="KW-0949">S-adenosyl-L-methionine</keyword>
<accession>A0A4R6BHJ7</accession>
<dbReference type="NCBIfam" id="TIGR00096">
    <property type="entry name" value="16S rRNA (cytidine(1402)-2'-O)-methyltransferase"/>
    <property type="match status" value="1"/>
</dbReference>
<dbReference type="Pfam" id="PF00590">
    <property type="entry name" value="TP_methylase"/>
    <property type="match status" value="1"/>
</dbReference>
<evidence type="ECO:0000259" key="7">
    <source>
        <dbReference type="Pfam" id="PF00590"/>
    </source>
</evidence>
<dbReference type="FunFam" id="3.40.1010.10:FF:000002">
    <property type="entry name" value="Ribosomal RNA small subunit methyltransferase I"/>
    <property type="match status" value="1"/>
</dbReference>
<dbReference type="PANTHER" id="PTHR46111">
    <property type="entry name" value="RIBOSOMAL RNA SMALL SUBUNIT METHYLTRANSFERASE I"/>
    <property type="match status" value="1"/>
</dbReference>
<evidence type="ECO:0000256" key="5">
    <source>
        <dbReference type="ARBA" id="ARBA00022691"/>
    </source>
</evidence>
<dbReference type="RefSeq" id="WP_133430716.1">
    <property type="nucleotide sequence ID" value="NZ_BMCC01000007.1"/>
</dbReference>
<name>A0A4R6BHJ7_9STAP</name>
<comment type="caution">
    <text evidence="8">The sequence shown here is derived from an EMBL/GenBank/DDBJ whole genome shotgun (WGS) entry which is preliminary data.</text>
</comment>
<protein>
    <recommendedName>
        <fullName evidence="6">Ribosomal RNA small subunit methyltransferase I</fullName>
        <ecNumber evidence="6">2.1.1.198</ecNumber>
    </recommendedName>
    <alternativeName>
        <fullName evidence="6">16S rRNA 2'-O-ribose C1402 methyltransferase</fullName>
    </alternativeName>
    <alternativeName>
        <fullName evidence="6">rRNA (cytidine-2'-O-)-methyltransferase RsmI</fullName>
    </alternativeName>
</protein>
<dbReference type="EC" id="2.1.1.198" evidence="6"/>
<dbReference type="AlphaFoldDB" id="A0A4R6BHJ7"/>
<keyword evidence="4 6" id="KW-0808">Transferase</keyword>
<dbReference type="Gene3D" id="3.30.950.10">
    <property type="entry name" value="Methyltransferase, Cobalt-precorrin-4 Transmethylase, Domain 2"/>
    <property type="match status" value="1"/>
</dbReference>
<comment type="similarity">
    <text evidence="6">Belongs to the methyltransferase superfamily. RsmI family.</text>
</comment>
<dbReference type="Proteomes" id="UP000295328">
    <property type="component" value="Unassembled WGS sequence"/>
</dbReference>
<comment type="subcellular location">
    <subcellularLocation>
        <location evidence="6">Cytoplasm</location>
    </subcellularLocation>
</comment>
<evidence type="ECO:0000313" key="8">
    <source>
        <dbReference type="EMBL" id="TDM01052.1"/>
    </source>
</evidence>
<dbReference type="PANTHER" id="PTHR46111:SF1">
    <property type="entry name" value="RIBOSOMAL RNA SMALL SUBUNIT METHYLTRANSFERASE I"/>
    <property type="match status" value="1"/>
</dbReference>
<reference evidence="8 9" key="1">
    <citation type="submission" date="2019-01" db="EMBL/GenBank/DDBJ databases">
        <title>Draft genome sequences of the type strains of six Macrococcus species.</title>
        <authorList>
            <person name="Mazhar S."/>
            <person name="Altermann E."/>
            <person name="Hill C."/>
            <person name="Mcauliffe O."/>
        </authorList>
    </citation>
    <scope>NUCLEOTIDE SEQUENCE [LARGE SCALE GENOMIC DNA]</scope>
    <source>
        <strain evidence="8 9">CCM4809</strain>
    </source>
</reference>
<dbReference type="OrthoDB" id="9809084at2"/>
<dbReference type="EMBL" id="SCWE01000007">
    <property type="protein sequence ID" value="TDM01052.1"/>
    <property type="molecule type" value="Genomic_DNA"/>
</dbReference>
<evidence type="ECO:0000256" key="6">
    <source>
        <dbReference type="HAMAP-Rule" id="MF_01877"/>
    </source>
</evidence>
<keyword evidence="3 6" id="KW-0489">Methyltransferase</keyword>
<sequence length="282" mass="31953">MTLYLVGTPIGNLEDMTFRAVRILKEVDLIACEDTRVTGKLTHHYGIDTPLKSYHEHNKDKMTEQLVEKLQEGLSIALVSDAGLPLISDPGYELVNAVRKAGLQVETVPGPNAALTALMTSGLSSYSFLFSGFLPRKDNEKTSKLSSLMKEPHSIILYESPYRVKDTLQTIQKIDENRIVSLGRELTKRFEQVVTAPVTELLSQLEEHIPLKGEFVIVIDGQYEMMEEERWWATLSINAHVEHYIKDDYSSKEAIKQVALDRNMKKREIYDSYHINNKGPSA</sequence>
<evidence type="ECO:0000256" key="2">
    <source>
        <dbReference type="ARBA" id="ARBA00022552"/>
    </source>
</evidence>
<evidence type="ECO:0000256" key="3">
    <source>
        <dbReference type="ARBA" id="ARBA00022603"/>
    </source>
</evidence>
<keyword evidence="9" id="KW-1185">Reference proteome</keyword>
<gene>
    <name evidence="6 8" type="primary">rsmI</name>
    <name evidence="8" type="ORF">ERX37_10950</name>
</gene>
<keyword evidence="2 6" id="KW-0698">rRNA processing</keyword>
<evidence type="ECO:0000313" key="9">
    <source>
        <dbReference type="Proteomes" id="UP000295328"/>
    </source>
</evidence>
<dbReference type="InterPro" id="IPR014776">
    <property type="entry name" value="4pyrrole_Mease_sub2"/>
</dbReference>
<dbReference type="SUPFAM" id="SSF53790">
    <property type="entry name" value="Tetrapyrrole methylase"/>
    <property type="match status" value="1"/>
</dbReference>
<dbReference type="InterPro" id="IPR000878">
    <property type="entry name" value="4pyrrol_Mease"/>
</dbReference>
<keyword evidence="1 6" id="KW-0963">Cytoplasm</keyword>